<organism evidence="2">
    <name type="scientific">viral metagenome</name>
    <dbReference type="NCBI Taxonomy" id="1070528"/>
    <lineage>
        <taxon>unclassified sequences</taxon>
        <taxon>metagenomes</taxon>
        <taxon>organismal metagenomes</taxon>
    </lineage>
</organism>
<dbReference type="EMBL" id="MT142132">
    <property type="protein sequence ID" value="QJA74964.1"/>
    <property type="molecule type" value="Genomic_DNA"/>
</dbReference>
<accession>A0A6M3JYI6</accession>
<evidence type="ECO:0000313" key="1">
    <source>
        <dbReference type="EMBL" id="QJA63646.1"/>
    </source>
</evidence>
<sequence>MLTKEMLAEWRQNPTTREVFKRLRTMINEIEGELGAGRTLVHSSAEETLAHTARAVGRIAGINELLEFGIFDEGAT</sequence>
<proteinExistence type="predicted"/>
<protein>
    <submittedName>
        <fullName evidence="2">Uncharacterized protein</fullName>
    </submittedName>
</protein>
<evidence type="ECO:0000313" key="2">
    <source>
        <dbReference type="EMBL" id="QJA74964.1"/>
    </source>
</evidence>
<reference evidence="2" key="1">
    <citation type="submission" date="2020-03" db="EMBL/GenBank/DDBJ databases">
        <title>The deep terrestrial virosphere.</title>
        <authorList>
            <person name="Holmfeldt K."/>
            <person name="Nilsson E."/>
            <person name="Simone D."/>
            <person name="Lopez-Fernandez M."/>
            <person name="Wu X."/>
            <person name="de Brujin I."/>
            <person name="Lundin D."/>
            <person name="Andersson A."/>
            <person name="Bertilsson S."/>
            <person name="Dopson M."/>
        </authorList>
    </citation>
    <scope>NUCLEOTIDE SEQUENCE</scope>
    <source>
        <strain evidence="2">MM415A01887</strain>
        <strain evidence="1">MM415B00601</strain>
    </source>
</reference>
<name>A0A6M3JYI6_9ZZZZ</name>
<dbReference type="EMBL" id="MT141502">
    <property type="protein sequence ID" value="QJA63646.1"/>
    <property type="molecule type" value="Genomic_DNA"/>
</dbReference>
<dbReference type="AlphaFoldDB" id="A0A6M3JYI6"/>
<gene>
    <name evidence="2" type="ORF">MM415A01887_0006</name>
    <name evidence="1" type="ORF">MM415B00601_0006</name>
</gene>